<dbReference type="EMBL" id="JAULUE010002062">
    <property type="protein sequence ID" value="KAK5882905.1"/>
    <property type="molecule type" value="Genomic_DNA"/>
</dbReference>
<proteinExistence type="predicted"/>
<feature type="compositionally biased region" description="Polar residues" evidence="1">
    <location>
        <begin position="43"/>
        <end position="55"/>
    </location>
</feature>
<sequence length="106" mass="11851">MNTQSDPHPPNTDLTYSYSTLRGLLNQTFENPSAPQRQLRIGRSQSVRGVSRISTNHAHATPEVLVYESDNYPRAQQAGRLETLLPRLNHDADLASFLRLPATPTL</sequence>
<name>A0AAN8BCX2_9TELE</name>
<organism evidence="2 3">
    <name type="scientific">Champsocephalus esox</name>
    <name type="common">pike icefish</name>
    <dbReference type="NCBI Taxonomy" id="159716"/>
    <lineage>
        <taxon>Eukaryota</taxon>
        <taxon>Metazoa</taxon>
        <taxon>Chordata</taxon>
        <taxon>Craniata</taxon>
        <taxon>Vertebrata</taxon>
        <taxon>Euteleostomi</taxon>
        <taxon>Actinopterygii</taxon>
        <taxon>Neopterygii</taxon>
        <taxon>Teleostei</taxon>
        <taxon>Neoteleostei</taxon>
        <taxon>Acanthomorphata</taxon>
        <taxon>Eupercaria</taxon>
        <taxon>Perciformes</taxon>
        <taxon>Notothenioidei</taxon>
        <taxon>Channichthyidae</taxon>
        <taxon>Champsocephalus</taxon>
    </lineage>
</organism>
<protein>
    <submittedName>
        <fullName evidence="2">Uncharacterized protein</fullName>
    </submittedName>
</protein>
<evidence type="ECO:0000313" key="3">
    <source>
        <dbReference type="Proteomes" id="UP001335648"/>
    </source>
</evidence>
<accession>A0AAN8BCX2</accession>
<dbReference type="AlphaFoldDB" id="A0AAN8BCX2"/>
<reference evidence="2 3" key="1">
    <citation type="journal article" date="2023" name="Mol. Biol. Evol.">
        <title>Genomics of Secondarily Temperate Adaptation in the Only Non-Antarctic Icefish.</title>
        <authorList>
            <person name="Rivera-Colon A.G."/>
            <person name="Rayamajhi N."/>
            <person name="Minhas B.F."/>
            <person name="Madrigal G."/>
            <person name="Bilyk K.T."/>
            <person name="Yoon V."/>
            <person name="Hune M."/>
            <person name="Gregory S."/>
            <person name="Cheng C.H.C."/>
            <person name="Catchen J.M."/>
        </authorList>
    </citation>
    <scope>NUCLEOTIDE SEQUENCE [LARGE SCALE GENOMIC DNA]</scope>
    <source>
        <strain evidence="2">JC2023a</strain>
    </source>
</reference>
<dbReference type="Proteomes" id="UP001335648">
    <property type="component" value="Unassembled WGS sequence"/>
</dbReference>
<feature type="region of interest" description="Disordered" evidence="1">
    <location>
        <begin position="32"/>
        <end position="55"/>
    </location>
</feature>
<keyword evidence="3" id="KW-1185">Reference proteome</keyword>
<gene>
    <name evidence="2" type="ORF">CesoFtcFv8_021446</name>
</gene>
<evidence type="ECO:0000313" key="2">
    <source>
        <dbReference type="EMBL" id="KAK5882905.1"/>
    </source>
</evidence>
<evidence type="ECO:0000256" key="1">
    <source>
        <dbReference type="SAM" id="MobiDB-lite"/>
    </source>
</evidence>
<comment type="caution">
    <text evidence="2">The sequence shown here is derived from an EMBL/GenBank/DDBJ whole genome shotgun (WGS) entry which is preliminary data.</text>
</comment>